<name>G0PA05_CAEBE</name>
<organism evidence="3">
    <name type="scientific">Caenorhabditis brenneri</name>
    <name type="common">Nematode worm</name>
    <dbReference type="NCBI Taxonomy" id="135651"/>
    <lineage>
        <taxon>Eukaryota</taxon>
        <taxon>Metazoa</taxon>
        <taxon>Ecdysozoa</taxon>
        <taxon>Nematoda</taxon>
        <taxon>Chromadorea</taxon>
        <taxon>Rhabditida</taxon>
        <taxon>Rhabditina</taxon>
        <taxon>Rhabditomorpha</taxon>
        <taxon>Rhabditoidea</taxon>
        <taxon>Rhabditidae</taxon>
        <taxon>Peloderinae</taxon>
        <taxon>Caenorhabditis</taxon>
    </lineage>
</organism>
<dbReference type="STRING" id="135651.G0PA05"/>
<keyword evidence="3" id="KW-1185">Reference proteome</keyword>
<feature type="transmembrane region" description="Helical" evidence="1">
    <location>
        <begin position="12"/>
        <end position="35"/>
    </location>
</feature>
<dbReference type="AlphaFoldDB" id="G0PA05"/>
<accession>G0PA05</accession>
<dbReference type="HOGENOM" id="CLU_2962949_0_0_1"/>
<dbReference type="EMBL" id="GL380162">
    <property type="protein sequence ID" value="EGT48811.1"/>
    <property type="molecule type" value="Genomic_DNA"/>
</dbReference>
<keyword evidence="1" id="KW-1133">Transmembrane helix</keyword>
<keyword evidence="1" id="KW-0812">Transmembrane</keyword>
<evidence type="ECO:0000313" key="2">
    <source>
        <dbReference type="EMBL" id="EGT48811.1"/>
    </source>
</evidence>
<dbReference type="Proteomes" id="UP000008068">
    <property type="component" value="Unassembled WGS sequence"/>
</dbReference>
<evidence type="ECO:0000256" key="1">
    <source>
        <dbReference type="SAM" id="Phobius"/>
    </source>
</evidence>
<gene>
    <name evidence="2" type="ORF">CAEBREN_01664</name>
</gene>
<reference evidence="3" key="1">
    <citation type="submission" date="2011-07" db="EMBL/GenBank/DDBJ databases">
        <authorList>
            <consortium name="Caenorhabditis brenneri Sequencing and Analysis Consortium"/>
            <person name="Wilson R.K."/>
        </authorList>
    </citation>
    <scope>NUCLEOTIDE SEQUENCE [LARGE SCALE GENOMIC DNA]</scope>
    <source>
        <strain evidence="3">PB2801</strain>
    </source>
</reference>
<evidence type="ECO:0000313" key="3">
    <source>
        <dbReference type="Proteomes" id="UP000008068"/>
    </source>
</evidence>
<protein>
    <submittedName>
        <fullName evidence="2">Uncharacterized protein</fullName>
    </submittedName>
</protein>
<keyword evidence="1" id="KW-0472">Membrane</keyword>
<proteinExistence type="predicted"/>
<sequence>MCEEDGPKSAISFAMVIAGSLISIISISNNVLLFISLIRNNRCFKCYFHVSCSDLGKTL</sequence>
<dbReference type="InParanoid" id="G0PA05"/>